<organism evidence="5 6">
    <name type="scientific">Formimonas warabiya</name>
    <dbReference type="NCBI Taxonomy" id="1761012"/>
    <lineage>
        <taxon>Bacteria</taxon>
        <taxon>Bacillati</taxon>
        <taxon>Bacillota</taxon>
        <taxon>Clostridia</taxon>
        <taxon>Eubacteriales</taxon>
        <taxon>Peptococcaceae</taxon>
        <taxon>Candidatus Formimonas</taxon>
    </lineage>
</organism>
<evidence type="ECO:0000256" key="3">
    <source>
        <dbReference type="ARBA" id="ARBA00022840"/>
    </source>
</evidence>
<dbReference type="GO" id="GO:0015192">
    <property type="term" value="F:L-phenylalanine transmembrane transporter activity"/>
    <property type="evidence" value="ECO:0007669"/>
    <property type="project" value="TreeGrafter"/>
</dbReference>
<dbReference type="GO" id="GO:0015808">
    <property type="term" value="P:L-alanine transport"/>
    <property type="evidence" value="ECO:0007669"/>
    <property type="project" value="TreeGrafter"/>
</dbReference>
<dbReference type="GO" id="GO:0005886">
    <property type="term" value="C:plasma membrane"/>
    <property type="evidence" value="ECO:0007669"/>
    <property type="project" value="TreeGrafter"/>
</dbReference>
<dbReference type="GO" id="GO:0015188">
    <property type="term" value="F:L-isoleucine transmembrane transporter activity"/>
    <property type="evidence" value="ECO:0007669"/>
    <property type="project" value="TreeGrafter"/>
</dbReference>
<keyword evidence="2" id="KW-0547">Nucleotide-binding</keyword>
<keyword evidence="3" id="KW-0067">ATP-binding</keyword>
<keyword evidence="6" id="KW-1185">Reference proteome</keyword>
<evidence type="ECO:0000256" key="2">
    <source>
        <dbReference type="ARBA" id="ARBA00022741"/>
    </source>
</evidence>
<dbReference type="RefSeq" id="WP_148137293.1">
    <property type="nucleotide sequence ID" value="NZ_CP017634.1"/>
</dbReference>
<dbReference type="GO" id="GO:0005304">
    <property type="term" value="F:L-valine transmembrane transporter activity"/>
    <property type="evidence" value="ECO:0007669"/>
    <property type="project" value="TreeGrafter"/>
</dbReference>
<evidence type="ECO:0000313" key="5">
    <source>
        <dbReference type="EMBL" id="ATW27903.1"/>
    </source>
</evidence>
<evidence type="ECO:0000313" key="6">
    <source>
        <dbReference type="Proteomes" id="UP000323521"/>
    </source>
</evidence>
<dbReference type="InterPro" id="IPR003593">
    <property type="entry name" value="AAA+_ATPase"/>
</dbReference>
<dbReference type="InterPro" id="IPR051120">
    <property type="entry name" value="ABC_AA/LPS_Transport"/>
</dbReference>
<dbReference type="KEGG" id="fwa:DCMF_26915"/>
<dbReference type="EMBL" id="CP017634">
    <property type="protein sequence ID" value="ATW27903.1"/>
    <property type="molecule type" value="Genomic_DNA"/>
</dbReference>
<evidence type="ECO:0000259" key="4">
    <source>
        <dbReference type="PROSITE" id="PS50893"/>
    </source>
</evidence>
<dbReference type="GO" id="GO:0016887">
    <property type="term" value="F:ATP hydrolysis activity"/>
    <property type="evidence" value="ECO:0007669"/>
    <property type="project" value="InterPro"/>
</dbReference>
<dbReference type="Pfam" id="PF00005">
    <property type="entry name" value="ABC_tran"/>
    <property type="match status" value="1"/>
</dbReference>
<dbReference type="GO" id="GO:1903805">
    <property type="term" value="P:L-valine import across plasma membrane"/>
    <property type="evidence" value="ECO:0007669"/>
    <property type="project" value="TreeGrafter"/>
</dbReference>
<evidence type="ECO:0000256" key="1">
    <source>
        <dbReference type="ARBA" id="ARBA00022448"/>
    </source>
</evidence>
<dbReference type="PROSITE" id="PS50893">
    <property type="entry name" value="ABC_TRANSPORTER_2"/>
    <property type="match status" value="1"/>
</dbReference>
<name>A0A3G1KZE3_FORW1</name>
<dbReference type="CDD" id="cd03219">
    <property type="entry name" value="ABC_Mj1267_LivG_branched"/>
    <property type="match status" value="1"/>
</dbReference>
<reference evidence="5 6" key="1">
    <citation type="submission" date="2016-10" db="EMBL/GenBank/DDBJ databases">
        <title>Complete Genome Sequence of Peptococcaceae strain DCMF.</title>
        <authorList>
            <person name="Edwards R.J."/>
            <person name="Holland S.I."/>
            <person name="Deshpande N.P."/>
            <person name="Wong Y.K."/>
            <person name="Ertan H."/>
            <person name="Manefield M."/>
            <person name="Russell T.L."/>
            <person name="Lee M.J."/>
        </authorList>
    </citation>
    <scope>NUCLEOTIDE SEQUENCE [LARGE SCALE GENOMIC DNA]</scope>
    <source>
        <strain evidence="5 6">DCMF</strain>
    </source>
</reference>
<dbReference type="Gene3D" id="3.40.50.300">
    <property type="entry name" value="P-loop containing nucleotide triphosphate hydrolases"/>
    <property type="match status" value="1"/>
</dbReference>
<sequence length="259" mass="28889">MGILTIDNVSKHFGGVIAVDKVNTVVEPGLITSIIGPNGAGKTTLFNLITGGYALTEGSIKFKDQELSGLPSHAIYALGIARTFQNIRLFPTMTVWENVMLGLQSKLKPNIFQALLPHQSHQLEREIRDRSLYYLEVANLLKRKDELSTALPYGEQRRLEIARALVSDPEIVLLDEPAAGMNVKEAKDLLKFIQWIKTDLKKTVIFIEHNMRVVMSISDKIVVLDHGRKIAEGTSMEVRENPLVIEAYLGTKKERQAAS</sequence>
<dbReference type="Pfam" id="PF12399">
    <property type="entry name" value="BCA_ABC_TP_C"/>
    <property type="match status" value="1"/>
</dbReference>
<proteinExistence type="predicted"/>
<dbReference type="OrthoDB" id="9779136at2"/>
<dbReference type="InterPro" id="IPR003439">
    <property type="entry name" value="ABC_transporter-like_ATP-bd"/>
</dbReference>
<dbReference type="SUPFAM" id="SSF52540">
    <property type="entry name" value="P-loop containing nucleoside triphosphate hydrolases"/>
    <property type="match status" value="1"/>
</dbReference>
<keyword evidence="1" id="KW-0813">Transport</keyword>
<dbReference type="FunFam" id="3.40.50.300:FF:000421">
    <property type="entry name" value="Branched-chain amino acid ABC transporter ATP-binding protein"/>
    <property type="match status" value="1"/>
</dbReference>
<protein>
    <recommendedName>
        <fullName evidence="4">ABC transporter domain-containing protein</fullName>
    </recommendedName>
</protein>
<dbReference type="PANTHER" id="PTHR45772:SF7">
    <property type="entry name" value="AMINO ACID ABC TRANSPORTER ATP-BINDING PROTEIN"/>
    <property type="match status" value="1"/>
</dbReference>
<dbReference type="AlphaFoldDB" id="A0A3G1KZE3"/>
<feature type="domain" description="ABC transporter" evidence="4">
    <location>
        <begin position="4"/>
        <end position="251"/>
    </location>
</feature>
<dbReference type="PANTHER" id="PTHR45772">
    <property type="entry name" value="CONSERVED COMPONENT OF ABC TRANSPORTER FOR NATURAL AMINO ACIDS-RELATED"/>
    <property type="match status" value="1"/>
</dbReference>
<dbReference type="GO" id="GO:0005524">
    <property type="term" value="F:ATP binding"/>
    <property type="evidence" value="ECO:0007669"/>
    <property type="project" value="UniProtKB-KW"/>
</dbReference>
<dbReference type="Proteomes" id="UP000323521">
    <property type="component" value="Chromosome"/>
</dbReference>
<gene>
    <name evidence="5" type="ORF">DCMF_26915</name>
</gene>
<dbReference type="GO" id="GO:1903806">
    <property type="term" value="P:L-isoleucine import across plasma membrane"/>
    <property type="evidence" value="ECO:0007669"/>
    <property type="project" value="TreeGrafter"/>
</dbReference>
<accession>A0A3G1KZE3</accession>
<dbReference type="InterPro" id="IPR032823">
    <property type="entry name" value="BCA_ABC_TP_C"/>
</dbReference>
<dbReference type="InterPro" id="IPR027417">
    <property type="entry name" value="P-loop_NTPase"/>
</dbReference>
<dbReference type="SMART" id="SM00382">
    <property type="entry name" value="AAA"/>
    <property type="match status" value="1"/>
</dbReference>
<dbReference type="GO" id="GO:0042941">
    <property type="term" value="P:D-alanine transmembrane transport"/>
    <property type="evidence" value="ECO:0007669"/>
    <property type="project" value="TreeGrafter"/>
</dbReference>